<dbReference type="Ensembl" id="ENSPEMT00000041835.1">
    <property type="protein sequence ID" value="ENSPEMP00000035917.1"/>
    <property type="gene ID" value="ENSPEMG00000029209.1"/>
</dbReference>
<proteinExistence type="predicted"/>
<dbReference type="Proteomes" id="UP000694547">
    <property type="component" value="Chromosome 4"/>
</dbReference>
<organism evidence="1 2">
    <name type="scientific">Peromyscus maniculatus bairdii</name>
    <name type="common">Prairie deer mouse</name>
    <dbReference type="NCBI Taxonomy" id="230844"/>
    <lineage>
        <taxon>Eukaryota</taxon>
        <taxon>Metazoa</taxon>
        <taxon>Chordata</taxon>
        <taxon>Craniata</taxon>
        <taxon>Vertebrata</taxon>
        <taxon>Euteleostomi</taxon>
        <taxon>Mammalia</taxon>
        <taxon>Eutheria</taxon>
        <taxon>Euarchontoglires</taxon>
        <taxon>Glires</taxon>
        <taxon>Rodentia</taxon>
        <taxon>Myomorpha</taxon>
        <taxon>Muroidea</taxon>
        <taxon>Cricetidae</taxon>
        <taxon>Neotominae</taxon>
        <taxon>Peromyscus</taxon>
    </lineage>
</organism>
<sequence>MPSLSCLCSMLYLYFLSVVTVSLERKDKCPQKLW</sequence>
<evidence type="ECO:0000313" key="1">
    <source>
        <dbReference type="Ensembl" id="ENSPEMP00000035917.1"/>
    </source>
</evidence>
<accession>A0A8C8W5A1</accession>
<reference evidence="1 2" key="1">
    <citation type="submission" date="2018-10" db="EMBL/GenBank/DDBJ databases">
        <title>Improved assembly of the deer mouse Peromyscus maniculatus genome.</title>
        <authorList>
            <person name="Lassance J.-M."/>
            <person name="Hoekstra H.E."/>
        </authorList>
    </citation>
    <scope>NUCLEOTIDE SEQUENCE [LARGE SCALE GENOMIC DNA]</scope>
</reference>
<reference evidence="1" key="2">
    <citation type="submission" date="2025-08" db="UniProtKB">
        <authorList>
            <consortium name="Ensembl"/>
        </authorList>
    </citation>
    <scope>IDENTIFICATION</scope>
</reference>
<keyword evidence="2" id="KW-1185">Reference proteome</keyword>
<evidence type="ECO:0000313" key="2">
    <source>
        <dbReference type="Proteomes" id="UP000694547"/>
    </source>
</evidence>
<name>A0A8C8W5A1_PERMB</name>
<dbReference type="AlphaFoldDB" id="A0A8C8W5A1"/>
<reference evidence="1" key="3">
    <citation type="submission" date="2025-09" db="UniProtKB">
        <authorList>
            <consortium name="Ensembl"/>
        </authorList>
    </citation>
    <scope>IDENTIFICATION</scope>
</reference>
<protein>
    <submittedName>
        <fullName evidence="1">Uncharacterized protein</fullName>
    </submittedName>
</protein>